<dbReference type="Proteomes" id="UP001153069">
    <property type="component" value="Unassembled WGS sequence"/>
</dbReference>
<gene>
    <name evidence="6" type="ORF">SEMRO_297_G110920.1</name>
</gene>
<evidence type="ECO:0000256" key="1">
    <source>
        <dbReference type="ARBA" id="ARBA00005945"/>
    </source>
</evidence>
<dbReference type="InterPro" id="IPR024654">
    <property type="entry name" value="Calcineurin-like_PHP_lpxH"/>
</dbReference>
<dbReference type="NCBIfam" id="TIGR00040">
    <property type="entry name" value="yfcE"/>
    <property type="match status" value="1"/>
</dbReference>
<name>A0A9N8DWD7_9STRA</name>
<proteinExistence type="inferred from homology"/>
<evidence type="ECO:0000313" key="7">
    <source>
        <dbReference type="Proteomes" id="UP001153069"/>
    </source>
</evidence>
<dbReference type="OrthoDB" id="1918287at2759"/>
<evidence type="ECO:0000256" key="4">
    <source>
        <dbReference type="SAM" id="MobiDB-lite"/>
    </source>
</evidence>
<feature type="region of interest" description="Disordered" evidence="4">
    <location>
        <begin position="1"/>
        <end position="34"/>
    </location>
</feature>
<evidence type="ECO:0000256" key="2">
    <source>
        <dbReference type="ARBA" id="ARBA00017767"/>
    </source>
</evidence>
<accession>A0A9N8DWD7</accession>
<dbReference type="Pfam" id="PF12850">
    <property type="entry name" value="Metallophos_2"/>
    <property type="match status" value="1"/>
</dbReference>
<feature type="domain" description="Calcineurin-like phosphoesterase" evidence="5">
    <location>
        <begin position="42"/>
        <end position="223"/>
    </location>
</feature>
<protein>
    <recommendedName>
        <fullName evidence="2 3">Vacuolar protein sorting-associated protein 29</fullName>
    </recommendedName>
</protein>
<reference evidence="6" key="1">
    <citation type="submission" date="2020-06" db="EMBL/GenBank/DDBJ databases">
        <authorList>
            <consortium name="Plant Systems Biology data submission"/>
        </authorList>
    </citation>
    <scope>NUCLEOTIDE SEQUENCE</scope>
    <source>
        <strain evidence="6">D6</strain>
    </source>
</reference>
<organism evidence="6 7">
    <name type="scientific">Seminavis robusta</name>
    <dbReference type="NCBI Taxonomy" id="568900"/>
    <lineage>
        <taxon>Eukaryota</taxon>
        <taxon>Sar</taxon>
        <taxon>Stramenopiles</taxon>
        <taxon>Ochrophyta</taxon>
        <taxon>Bacillariophyta</taxon>
        <taxon>Bacillariophyceae</taxon>
        <taxon>Bacillariophycidae</taxon>
        <taxon>Naviculales</taxon>
        <taxon>Naviculaceae</taxon>
        <taxon>Seminavis</taxon>
    </lineage>
</organism>
<evidence type="ECO:0000256" key="3">
    <source>
        <dbReference type="RuleBase" id="RU362040"/>
    </source>
</evidence>
<dbReference type="InterPro" id="IPR029052">
    <property type="entry name" value="Metallo-depent_PP-like"/>
</dbReference>
<comment type="similarity">
    <text evidence="1 3">Belongs to the VPS29 family.</text>
</comment>
<dbReference type="AlphaFoldDB" id="A0A9N8DWD7"/>
<dbReference type="EMBL" id="CAICTM010000296">
    <property type="protein sequence ID" value="CAB9507214.1"/>
    <property type="molecule type" value="Genomic_DNA"/>
</dbReference>
<comment type="caution">
    <text evidence="6">The sequence shown here is derived from an EMBL/GenBank/DDBJ whole genome shotgun (WGS) entry which is preliminary data.</text>
</comment>
<keyword evidence="7" id="KW-1185">Reference proteome</keyword>
<sequence>MSSEASMKSPNKKRQRSDSEDNNNDKFPSAKKEMRPELSRVRIGLISDTHGVLEESAVKYLAGLPSCRVVIHAEDVGDKRAGRLKPQDLLDVLSMRIVNDNDNKNSKRVVACRGNVDDALPKKYQCNLPPSVLYTVPETRTRILVLHGDGVPDNARIKNMKDGSLRVTEGAWAIIQKFRAQVVIYGHSHLVGCHEYNGVLFINPGSAGPKRFKLPRSCGSLSLTADTESEVVEYQTQLHCLETGKTILAKSGSIWVNLHLPAKAKEIKLNHLDSIKASEE</sequence>
<evidence type="ECO:0000259" key="5">
    <source>
        <dbReference type="Pfam" id="PF12850"/>
    </source>
</evidence>
<evidence type="ECO:0000313" key="6">
    <source>
        <dbReference type="EMBL" id="CAB9507214.1"/>
    </source>
</evidence>
<dbReference type="SUPFAM" id="SSF56300">
    <property type="entry name" value="Metallo-dependent phosphatases"/>
    <property type="match status" value="1"/>
</dbReference>
<dbReference type="Gene3D" id="3.60.21.10">
    <property type="match status" value="1"/>
</dbReference>
<dbReference type="InterPro" id="IPR000979">
    <property type="entry name" value="Phosphodiesterase_MJ0936/Vps29"/>
</dbReference>